<comment type="caution">
    <text evidence="2">The sequence shown here is derived from an EMBL/GenBank/DDBJ whole genome shotgun (WGS) entry which is preliminary data.</text>
</comment>
<dbReference type="Gene3D" id="2.120.10.70">
    <property type="entry name" value="Fucose-specific lectin"/>
    <property type="match status" value="2"/>
</dbReference>
<organism evidence="2 3">
    <name type="scientific">Candidatus Manganitrophus noduliformans</name>
    <dbReference type="NCBI Taxonomy" id="2606439"/>
    <lineage>
        <taxon>Bacteria</taxon>
        <taxon>Pseudomonadati</taxon>
        <taxon>Nitrospirota</taxon>
        <taxon>Nitrospiria</taxon>
        <taxon>Candidatus Troglogloeales</taxon>
        <taxon>Candidatus Manganitrophaceae</taxon>
        <taxon>Candidatus Manganitrophus</taxon>
    </lineage>
</organism>
<dbReference type="RefSeq" id="WP_168063757.1">
    <property type="nucleotide sequence ID" value="NZ_VTOW01000012.1"/>
</dbReference>
<gene>
    <name evidence="2" type="ORF">MNODULE_23860</name>
</gene>
<reference evidence="2 3" key="1">
    <citation type="journal article" date="2020" name="Nature">
        <title>Bacterial chemolithoautotrophy via manganese oxidation.</title>
        <authorList>
            <person name="Yu H."/>
            <person name="Leadbetter J.R."/>
        </authorList>
    </citation>
    <scope>NUCLEOTIDE SEQUENCE [LARGE SCALE GENOMIC DNA]</scope>
    <source>
        <strain evidence="2 3">Mn-1</strain>
    </source>
</reference>
<accession>A0A7X6DUS8</accession>
<evidence type="ECO:0000256" key="1">
    <source>
        <dbReference type="SAM" id="MobiDB-lite"/>
    </source>
</evidence>
<proteinExistence type="predicted"/>
<keyword evidence="3" id="KW-1185">Reference proteome</keyword>
<dbReference type="PROSITE" id="PS51257">
    <property type="entry name" value="PROKAR_LIPOPROTEIN"/>
    <property type="match status" value="1"/>
</dbReference>
<protein>
    <submittedName>
        <fullName evidence="2">Uncharacterized protein</fullName>
    </submittedName>
</protein>
<name>A0A7X6DUS8_9BACT</name>
<dbReference type="AlphaFoldDB" id="A0A7X6DUS8"/>
<dbReference type="Proteomes" id="UP000534783">
    <property type="component" value="Unassembled WGS sequence"/>
</dbReference>
<evidence type="ECO:0000313" key="2">
    <source>
        <dbReference type="EMBL" id="NKE73790.1"/>
    </source>
</evidence>
<sequence>MKNLGLKGWIVGLFLIAITLSGCGSSGEGSVKNDIESDSSGNSDGGGGSSGNSDGGEGSSNPAPTEPPTSSEDLGFKKVMIDGGGITEQQIDGNGHLVDVPVEDAGEATTVAVYSDSNGTTVHITYLSASDGALKHAWCASENDCSFLDSWQKEIIDQGSGPQGLGRDGNMAIDQNHQIHVSYRDYGIAQISIAANQSAIDQLQSDSNKILKYATNASGRWQSVIVDDTTDAVTYTQIKVDGNERIHISYKAKNQTFVDSVHGIQSDNALYYATCSQNCLRPASTGTKSPAWTRVRVDGGWEPGNNNYAEPNSTFITNDAIHISYYANETLKYATCPLTTPDSCKTVQEWSLGVVDDIGNVGRENSLAVNSDGVHITYRSLNPEGNVKYAFCATGKDCTQKGNWTTITVDSNPGTGKCTQIRIDGQNRLHVIYGDSRNGDLKYAFCVGGCIDPSQWSLYLIDAPGTIGGDGYLALESDGPDQTVHVSYRDGGNYALKYAFGPTPIPD</sequence>
<evidence type="ECO:0000313" key="3">
    <source>
        <dbReference type="Proteomes" id="UP000534783"/>
    </source>
</evidence>
<feature type="compositionally biased region" description="Gly residues" evidence="1">
    <location>
        <begin position="43"/>
        <end position="58"/>
    </location>
</feature>
<feature type="region of interest" description="Disordered" evidence="1">
    <location>
        <begin position="27"/>
        <end position="76"/>
    </location>
</feature>
<dbReference type="EMBL" id="VTOW01000012">
    <property type="protein sequence ID" value="NKE73790.1"/>
    <property type="molecule type" value="Genomic_DNA"/>
</dbReference>